<dbReference type="eggNOG" id="KOG4779">
    <property type="taxonomic scope" value="Eukaryota"/>
</dbReference>
<evidence type="ECO:0000313" key="10">
    <source>
        <dbReference type="EMBL" id="AOW27317.1"/>
    </source>
</evidence>
<reference evidence="10 11" key="3">
    <citation type="journal article" date="2013" name="Genome Biol.">
        <title>Assembly of a phased diploid Candida albicans genome facilitates allele-specific measurements and provides a simple model for repeat and indel structure.</title>
        <authorList>
            <person name="Muzzey D."/>
            <person name="Schwartz K."/>
            <person name="Weissman J.S."/>
            <person name="Sherlock G."/>
        </authorList>
    </citation>
    <scope>NUCLEOTIDE SEQUENCE [LARGE SCALE GENOMIC DNA]</scope>
    <source>
        <strain evidence="11">SC5314 / ATCC MYA-2876</strain>
    </source>
</reference>
<dbReference type="Proteomes" id="UP000000559">
    <property type="component" value="Chromosome 2"/>
</dbReference>
<dbReference type="InterPro" id="IPR013880">
    <property type="entry name" value="Yos1"/>
</dbReference>
<evidence type="ECO:0000313" key="9">
    <source>
        <dbReference type="CGD" id="CAL0000179899"/>
    </source>
</evidence>
<sequence length="96" mass="10581">MFGLGKLFYVIVLVINGIAVLSEDRFLNRIGWGSTTGQQNNGNIQAQFNQFNSGLDNTDGSVKTKLINLISAVRTLMRIPLIVVNITIIIYELILG</sequence>
<reference evidence="10 11" key="1">
    <citation type="journal article" date="2004" name="Proc. Natl. Acad. Sci. U.S.A.">
        <title>The diploid genome sequence of Candida albicans.</title>
        <authorList>
            <person name="Jones T."/>
            <person name="Federspiel N.A."/>
            <person name="Chibana H."/>
            <person name="Dungan J."/>
            <person name="Kalman S."/>
            <person name="Magee B.B."/>
            <person name="Newport G."/>
            <person name="Thorstenson Y.R."/>
            <person name="Agabian N."/>
            <person name="Magee P.T."/>
            <person name="Davis R.W."/>
            <person name="Scherer S."/>
        </authorList>
    </citation>
    <scope>NUCLEOTIDE SEQUENCE [LARGE SCALE GENOMIC DNA]</scope>
    <source>
        <strain evidence="11">SC5314 / ATCC MYA-2876</strain>
    </source>
</reference>
<dbReference type="GO" id="GO:0000139">
    <property type="term" value="C:Golgi membrane"/>
    <property type="evidence" value="ECO:0000318"/>
    <property type="project" value="GO_Central"/>
</dbReference>
<protein>
    <recommendedName>
        <fullName evidence="12">Protein transport protein YOS1</fullName>
    </recommendedName>
</protein>
<dbReference type="SMR" id="A0A1D8PGP8"/>
<feature type="transmembrane region" description="Helical" evidence="8">
    <location>
        <begin position="6"/>
        <end position="22"/>
    </location>
</feature>
<dbReference type="PANTHER" id="PTHR15858">
    <property type="entry name" value="IMMEDIATE EARLY RESPONSE 3-INTERACTING PROTEIN 1"/>
    <property type="match status" value="1"/>
</dbReference>
<dbReference type="GO" id="GO:0015031">
    <property type="term" value="P:protein transport"/>
    <property type="evidence" value="ECO:0007669"/>
    <property type="project" value="UniProtKB-KW"/>
</dbReference>
<keyword evidence="11" id="KW-1185">Reference proteome</keyword>
<dbReference type="GO" id="GO:0006888">
    <property type="term" value="P:endoplasmic reticulum to Golgi vesicle-mediated transport"/>
    <property type="evidence" value="ECO:0000318"/>
    <property type="project" value="GO_Central"/>
</dbReference>
<accession>A0A1D8PGP8</accession>
<dbReference type="InParanoid" id="A0A1D8PGP8"/>
<dbReference type="AlphaFoldDB" id="A0A1D8PGP8"/>
<keyword evidence="6 8" id="KW-0472">Membrane</keyword>
<evidence type="ECO:0000256" key="8">
    <source>
        <dbReference type="SAM" id="Phobius"/>
    </source>
</evidence>
<organism evidence="10 11">
    <name type="scientific">Candida albicans (strain SC5314 / ATCC MYA-2876)</name>
    <name type="common">Yeast</name>
    <dbReference type="NCBI Taxonomy" id="237561"/>
    <lineage>
        <taxon>Eukaryota</taxon>
        <taxon>Fungi</taxon>
        <taxon>Dikarya</taxon>
        <taxon>Ascomycota</taxon>
        <taxon>Saccharomycotina</taxon>
        <taxon>Pichiomycetes</taxon>
        <taxon>Debaryomycetaceae</taxon>
        <taxon>Candida/Lodderomyces clade</taxon>
        <taxon>Candida</taxon>
    </lineage>
</organism>
<dbReference type="Pfam" id="PF08571">
    <property type="entry name" value="Yos1"/>
    <property type="match status" value="1"/>
</dbReference>
<dbReference type="PANTHER" id="PTHR15858:SF0">
    <property type="entry name" value="IMMEDIATE EARLY RESPONSE 3-INTERACTING PROTEIN 1"/>
    <property type="match status" value="1"/>
</dbReference>
<evidence type="ECO:0000256" key="7">
    <source>
        <dbReference type="ARBA" id="ARBA00024203"/>
    </source>
</evidence>
<comment type="similarity">
    <text evidence="7">Belongs to the YOS1 family.</text>
</comment>
<feature type="transmembrane region" description="Helical" evidence="8">
    <location>
        <begin position="75"/>
        <end position="94"/>
    </location>
</feature>
<proteinExistence type="inferred from homology"/>
<dbReference type="EMBL" id="CP017624">
    <property type="protein sequence ID" value="AOW27317.1"/>
    <property type="molecule type" value="Genomic_DNA"/>
</dbReference>
<evidence type="ECO:0000256" key="4">
    <source>
        <dbReference type="ARBA" id="ARBA00022927"/>
    </source>
</evidence>
<evidence type="ECO:0000256" key="5">
    <source>
        <dbReference type="ARBA" id="ARBA00022989"/>
    </source>
</evidence>
<dbReference type="STRING" id="237561.A0A1D8PGP8"/>
<keyword evidence="3 8" id="KW-0812">Transmembrane</keyword>
<evidence type="ECO:0000256" key="1">
    <source>
        <dbReference type="ARBA" id="ARBA00004370"/>
    </source>
</evidence>
<comment type="subcellular location">
    <subcellularLocation>
        <location evidence="1">Membrane</location>
    </subcellularLocation>
</comment>
<evidence type="ECO:0008006" key="12">
    <source>
        <dbReference type="Google" id="ProtNLM"/>
    </source>
</evidence>
<keyword evidence="5 8" id="KW-1133">Transmembrane helix</keyword>
<evidence type="ECO:0000313" key="11">
    <source>
        <dbReference type="Proteomes" id="UP000000559"/>
    </source>
</evidence>
<dbReference type="VEuPathDB" id="FungiDB:C2_02800W_A"/>
<dbReference type="CGD" id="CAL0000179899">
    <property type="gene designation" value="orf19.5825.1"/>
</dbReference>
<keyword evidence="4" id="KW-0653">Protein transport</keyword>
<dbReference type="FunCoup" id="A0A1D8PGP8">
    <property type="interactions" value="271"/>
</dbReference>
<keyword evidence="2" id="KW-0813">Transport</keyword>
<evidence type="ECO:0000256" key="3">
    <source>
        <dbReference type="ARBA" id="ARBA00022692"/>
    </source>
</evidence>
<dbReference type="RefSeq" id="XP_019330755.1">
    <property type="nucleotide sequence ID" value="XM_019475210.1"/>
</dbReference>
<dbReference type="GeneID" id="30515096"/>
<evidence type="ECO:0000256" key="2">
    <source>
        <dbReference type="ARBA" id="ARBA00022448"/>
    </source>
</evidence>
<dbReference type="OMA" id="VQTVMRM"/>
<reference evidence="10 11" key="2">
    <citation type="journal article" date="2007" name="Genome Biol.">
        <title>Assembly of the Candida albicans genome into sixteen supercontigs aligned on the eight chromosomes.</title>
        <authorList>
            <person name="van het Hoog M."/>
            <person name="Rast T.J."/>
            <person name="Martchenko M."/>
            <person name="Grindle S."/>
            <person name="Dignard D."/>
            <person name="Hogues H."/>
            <person name="Cuomo C."/>
            <person name="Berriman M."/>
            <person name="Scherer S."/>
            <person name="Magee B.B."/>
            <person name="Whiteway M."/>
            <person name="Chibana H."/>
            <person name="Nantel A."/>
            <person name="Magee P.T."/>
        </authorList>
    </citation>
    <scope>GENOME REANNOTATION</scope>
    <source>
        <strain evidence="11">SC5314 / ATCC MYA-2876</strain>
    </source>
</reference>
<dbReference type="GO" id="GO:0030134">
    <property type="term" value="C:COPII-coated ER to Golgi transport vesicle"/>
    <property type="evidence" value="ECO:0000318"/>
    <property type="project" value="GO_Central"/>
</dbReference>
<name>A0A1D8PGP8_CANAL</name>
<evidence type="ECO:0000256" key="6">
    <source>
        <dbReference type="ARBA" id="ARBA00023136"/>
    </source>
</evidence>
<dbReference type="KEGG" id="cal:CAALFM_C202800WA"/>
<dbReference type="OrthoDB" id="15356at2759"/>
<gene>
    <name evidence="10" type="ordered locus">CAALFM_C202800WA</name>
    <name evidence="9" type="ordered locus">orf19.5825.1</name>
</gene>
<dbReference type="GO" id="GO:0005789">
    <property type="term" value="C:endoplasmic reticulum membrane"/>
    <property type="evidence" value="ECO:0000318"/>
    <property type="project" value="GO_Central"/>
</dbReference>